<keyword evidence="1 4" id="KW-0547">Nucleotide-binding</keyword>
<evidence type="ECO:0000256" key="1">
    <source>
        <dbReference type="ARBA" id="ARBA00022741"/>
    </source>
</evidence>
<dbReference type="InterPro" id="IPR022482">
    <property type="entry name" value="Proteasome_ATPase"/>
</dbReference>
<dbReference type="InterPro" id="IPR012340">
    <property type="entry name" value="NA-bd_OB-fold"/>
</dbReference>
<name>D1NU96_9BIFI</name>
<dbReference type="SUPFAM" id="SSF52540">
    <property type="entry name" value="P-loop containing nucleoside triphosphate hydrolases"/>
    <property type="match status" value="1"/>
</dbReference>
<dbReference type="GO" id="GO:0000502">
    <property type="term" value="C:proteasome complex"/>
    <property type="evidence" value="ECO:0007669"/>
    <property type="project" value="UniProtKB-KW"/>
</dbReference>
<proteinExistence type="inferred from homology"/>
<dbReference type="Gene3D" id="2.40.50.140">
    <property type="entry name" value="Nucleic acid-binding proteins"/>
    <property type="match status" value="2"/>
</dbReference>
<comment type="caution">
    <text evidence="6">The sequence shown here is derived from an EMBL/GenBank/DDBJ whole genome shotgun (WGS) entry which is preliminary data.</text>
</comment>
<evidence type="ECO:0000313" key="7">
    <source>
        <dbReference type="EMBL" id="KFI58942.1"/>
    </source>
</evidence>
<dbReference type="GO" id="GO:0016887">
    <property type="term" value="F:ATP hydrolysis activity"/>
    <property type="evidence" value="ECO:0007669"/>
    <property type="project" value="InterPro"/>
</dbReference>
<evidence type="ECO:0000256" key="2">
    <source>
        <dbReference type="ARBA" id="ARBA00022840"/>
    </source>
</evidence>
<dbReference type="GO" id="GO:0019941">
    <property type="term" value="P:modification-dependent protein catabolic process"/>
    <property type="evidence" value="ECO:0007669"/>
    <property type="project" value="InterPro"/>
</dbReference>
<sequence>MSSAQDRELIEFDDPQVSTPEQLAAQNDALRQRNHALAQALTRAGQELSKAKAQMDVFAQPPLTYATMVRVVSDTTDRFGVQHATAEIMHGGRAMVVAVAPNVQASRLRMGSTVVLNETMLIVGHRTVPLHGQVRTVNEVLPDGRLLVADASGSTMVVERAGDLIRAHIKPDDAVMLDASQRMALQIVPRGEQADLVLEEVPDVTFDDIGGLTEQISRIRDAVELPYVHRELFASVHLAPPKGVLLYGPPGNGKTLIAKAVARALSTRSDRPGVFLSVKGPELLNKYVGESERMIRMIFDRARERAAAGSPVIVFIDEMDSLLRTRGSGVSSDVETTIVPQFLTELDGVESLENVMVIGASNRIDMIDPAVLRPGRLDVKIRIDRPDKEAARSIVRHYLTDDLPLAAGQSAAGMAQTLVEQIYTADERRRIGSYMDERGTWMPLTMADVTSGASLKNIVDRAKMKAVKHAIDAQAPVSLTPAMLVEAVDEECHDLAHTLADVDAAQWARTNGIGVGEVTRIRTR</sequence>
<protein>
    <submittedName>
        <fullName evidence="7">ATPase AAA</fullName>
        <ecNumber evidence="7">3.6.4.6</ecNumber>
    </submittedName>
    <submittedName>
        <fullName evidence="6">Proteasome ATPase</fullName>
        <ecNumber evidence="6">3.6.4.8</ecNumber>
    </submittedName>
</protein>
<dbReference type="Proteomes" id="UP000029074">
    <property type="component" value="Unassembled WGS sequence"/>
</dbReference>
<dbReference type="EMBL" id="JGYW01000005">
    <property type="protein sequence ID" value="KFI58942.1"/>
    <property type="molecule type" value="Genomic_DNA"/>
</dbReference>
<keyword evidence="2 4" id="KW-0067">ATP-binding</keyword>
<dbReference type="InterPro" id="IPR041626">
    <property type="entry name" value="Prot_ATP_ID_OB_N"/>
</dbReference>
<dbReference type="Gene3D" id="1.10.8.60">
    <property type="match status" value="1"/>
</dbReference>
<dbReference type="PANTHER" id="PTHR23077:SF144">
    <property type="entry name" value="PROTEASOME-ASSOCIATED ATPASE"/>
    <property type="match status" value="1"/>
</dbReference>
<reference evidence="7 9" key="2">
    <citation type="submission" date="2014-03" db="EMBL/GenBank/DDBJ databases">
        <title>Genomics of Bifidobacteria.</title>
        <authorList>
            <person name="Ventura M."/>
            <person name="Milani C."/>
            <person name="Lugli G.A."/>
        </authorList>
    </citation>
    <scope>NUCLEOTIDE SEQUENCE [LARGE SCALE GENOMIC DNA]</scope>
    <source>
        <strain evidence="7 9">LMG 11596</strain>
    </source>
</reference>
<dbReference type="Gene3D" id="3.40.50.300">
    <property type="entry name" value="P-loop containing nucleotide triphosphate hydrolases"/>
    <property type="match status" value="1"/>
</dbReference>
<keyword evidence="3" id="KW-0175">Coiled coil</keyword>
<dbReference type="NCBIfam" id="TIGR03689">
    <property type="entry name" value="pup_AAA"/>
    <property type="match status" value="1"/>
</dbReference>
<dbReference type="FunFam" id="3.40.50.300:FF:001025">
    <property type="entry name" value="ATPase family, AAA domain-containing 2B"/>
    <property type="match status" value="1"/>
</dbReference>
<feature type="domain" description="AAA+ ATPase" evidence="5">
    <location>
        <begin position="240"/>
        <end position="387"/>
    </location>
</feature>
<dbReference type="EC" id="3.6.4.8" evidence="6"/>
<evidence type="ECO:0000313" key="8">
    <source>
        <dbReference type="Proteomes" id="UP000003656"/>
    </source>
</evidence>
<dbReference type="InterPro" id="IPR027417">
    <property type="entry name" value="P-loop_NTPase"/>
</dbReference>
<dbReference type="PANTHER" id="PTHR23077">
    <property type="entry name" value="AAA-FAMILY ATPASE"/>
    <property type="match status" value="1"/>
</dbReference>
<accession>D1NU96</accession>
<evidence type="ECO:0000259" key="5">
    <source>
        <dbReference type="SMART" id="SM00382"/>
    </source>
</evidence>
<dbReference type="eggNOG" id="COG1222">
    <property type="taxonomic scope" value="Bacteria"/>
</dbReference>
<comment type="similarity">
    <text evidence="4">Belongs to the AAA ATPase family.</text>
</comment>
<dbReference type="Proteomes" id="UP000003656">
    <property type="component" value="Unassembled WGS sequence"/>
</dbReference>
<evidence type="ECO:0000313" key="9">
    <source>
        <dbReference type="Proteomes" id="UP000029074"/>
    </source>
</evidence>
<keyword evidence="6" id="KW-0378">Hydrolase</keyword>
<dbReference type="InterPro" id="IPR003960">
    <property type="entry name" value="ATPase_AAA_CS"/>
</dbReference>
<dbReference type="Pfam" id="PF17758">
    <property type="entry name" value="Prot_ATP_ID_OB_N"/>
    <property type="match status" value="1"/>
</dbReference>
<dbReference type="STRING" id="561180.BIFGAL_03417"/>
<dbReference type="EMBL" id="ABXB03000002">
    <property type="protein sequence ID" value="EFA23300.1"/>
    <property type="molecule type" value="Genomic_DNA"/>
</dbReference>
<dbReference type="Pfam" id="PF00004">
    <property type="entry name" value="AAA"/>
    <property type="match status" value="1"/>
</dbReference>
<dbReference type="Pfam" id="PF16450">
    <property type="entry name" value="Prot_ATP_ID_OB_C"/>
    <property type="match status" value="1"/>
</dbReference>
<keyword evidence="6" id="KW-0647">Proteasome</keyword>
<reference evidence="6 8" key="1">
    <citation type="submission" date="2009-11" db="EMBL/GenBank/DDBJ databases">
        <authorList>
            <person name="Weinstock G."/>
            <person name="Sodergren E."/>
            <person name="Clifton S."/>
            <person name="Fulton L."/>
            <person name="Fulton B."/>
            <person name="Courtney L."/>
            <person name="Fronick C."/>
            <person name="Harrison M."/>
            <person name="Strong C."/>
            <person name="Farmer C."/>
            <person name="Delahaunty K."/>
            <person name="Markovic C."/>
            <person name="Hall O."/>
            <person name="Minx P."/>
            <person name="Tomlinson C."/>
            <person name="Mitreva M."/>
            <person name="Nelson J."/>
            <person name="Hou S."/>
            <person name="Wollam A."/>
            <person name="Pepin K.H."/>
            <person name="Johnson M."/>
            <person name="Bhonagiri V."/>
            <person name="Nash W.E."/>
            <person name="Warren W."/>
            <person name="Chinwalla A."/>
            <person name="Mardis E.R."/>
            <person name="Wilson R.K."/>
        </authorList>
    </citation>
    <scope>NUCLEOTIDE SEQUENCE [LARGE SCALE GENOMIC DNA]</scope>
    <source>
        <strain evidence="6 8">DSM 20093</strain>
    </source>
</reference>
<gene>
    <name evidence="6" type="primary">arc</name>
    <name evidence="7" type="ORF">BGLCM_1239</name>
    <name evidence="6" type="ORF">BIFGAL_03417</name>
</gene>
<dbReference type="PROSITE" id="PS00674">
    <property type="entry name" value="AAA"/>
    <property type="match status" value="1"/>
</dbReference>
<organism evidence="6 8">
    <name type="scientific">Bifidobacterium gallicum DSM 20093 = LMG 11596</name>
    <dbReference type="NCBI Taxonomy" id="561180"/>
    <lineage>
        <taxon>Bacteria</taxon>
        <taxon>Bacillati</taxon>
        <taxon>Actinomycetota</taxon>
        <taxon>Actinomycetes</taxon>
        <taxon>Bifidobacteriales</taxon>
        <taxon>Bifidobacteriaceae</taxon>
        <taxon>Bifidobacterium</taxon>
    </lineage>
</organism>
<dbReference type="InterPro" id="IPR050168">
    <property type="entry name" value="AAA_ATPase_domain"/>
</dbReference>
<dbReference type="GO" id="GO:0010498">
    <property type="term" value="P:proteasomal protein catabolic process"/>
    <property type="evidence" value="ECO:0007669"/>
    <property type="project" value="InterPro"/>
</dbReference>
<evidence type="ECO:0000256" key="3">
    <source>
        <dbReference type="ARBA" id="ARBA00023054"/>
    </source>
</evidence>
<dbReference type="GO" id="GO:0005524">
    <property type="term" value="F:ATP binding"/>
    <property type="evidence" value="ECO:0007669"/>
    <property type="project" value="UniProtKB-KW"/>
</dbReference>
<evidence type="ECO:0000256" key="4">
    <source>
        <dbReference type="RuleBase" id="RU003651"/>
    </source>
</evidence>
<evidence type="ECO:0000313" key="6">
    <source>
        <dbReference type="EMBL" id="EFA23300.1"/>
    </source>
</evidence>
<dbReference type="EC" id="3.6.4.6" evidence="7"/>
<dbReference type="InterPro" id="IPR003593">
    <property type="entry name" value="AAA+_ATPase"/>
</dbReference>
<dbReference type="SMART" id="SM00382">
    <property type="entry name" value="AAA"/>
    <property type="match status" value="1"/>
</dbReference>
<dbReference type="AlphaFoldDB" id="D1NU96"/>
<dbReference type="InterPro" id="IPR032501">
    <property type="entry name" value="Prot_ATP_ID_OB_2nd"/>
</dbReference>
<keyword evidence="9" id="KW-1185">Reference proteome</keyword>
<dbReference type="InterPro" id="IPR003959">
    <property type="entry name" value="ATPase_AAA_core"/>
</dbReference>